<evidence type="ECO:0008006" key="7">
    <source>
        <dbReference type="Google" id="ProtNLM"/>
    </source>
</evidence>
<dbReference type="InterPro" id="IPR029033">
    <property type="entry name" value="His_PPase_superfam"/>
</dbReference>
<keyword evidence="1" id="KW-0378">Hydrolase</keyword>
<evidence type="ECO:0000256" key="3">
    <source>
        <dbReference type="PIRSR" id="PIRSR613078-2"/>
    </source>
</evidence>
<dbReference type="CDD" id="cd07067">
    <property type="entry name" value="HP_PGM_like"/>
    <property type="match status" value="1"/>
</dbReference>
<evidence type="ECO:0000313" key="6">
    <source>
        <dbReference type="Proteomes" id="UP000037035"/>
    </source>
</evidence>
<feature type="binding site" evidence="3">
    <location>
        <position position="73"/>
    </location>
    <ligand>
        <name>substrate</name>
    </ligand>
</feature>
<dbReference type="EMBL" id="LAVV01007451">
    <property type="protein sequence ID" value="KNZ55887.1"/>
    <property type="molecule type" value="Genomic_DNA"/>
</dbReference>
<feature type="active site" description="Proton donor/acceptor" evidence="2">
    <location>
        <position position="99"/>
    </location>
</feature>
<dbReference type="Pfam" id="PF00300">
    <property type="entry name" value="His_Phos_1"/>
    <property type="match status" value="1"/>
</dbReference>
<dbReference type="GO" id="GO:0004331">
    <property type="term" value="F:fructose-2,6-bisphosphate 2-phosphatase activity"/>
    <property type="evidence" value="ECO:0007669"/>
    <property type="project" value="TreeGrafter"/>
</dbReference>
<dbReference type="SUPFAM" id="SSF53254">
    <property type="entry name" value="Phosphoglycerate mutase-like"/>
    <property type="match status" value="1"/>
</dbReference>
<keyword evidence="6" id="KW-1185">Reference proteome</keyword>
<dbReference type="VEuPathDB" id="FungiDB:VP01_2553g1"/>
<comment type="caution">
    <text evidence="5">The sequence shown here is derived from an EMBL/GenBank/DDBJ whole genome shotgun (WGS) entry which is preliminary data.</text>
</comment>
<dbReference type="SMART" id="SM00855">
    <property type="entry name" value="PGAM"/>
    <property type="match status" value="1"/>
</dbReference>
<sequence length="233" mass="26266">MLIILILKNTILPQRHGEKQSFTSADDNRNQIIQGHKDTPLNELGIQQARLTGQFLCQSQTQFDQIWSSDLERAQKTAQVISEQLKDPPSIQIDQRLRERFLGDLEGKPREARNKRVNSQSAEPPHSVLSRLLSFWNDNVIKSHTNDRILIVSHGGALRSLIESGLVQTLNYRTSKDHSTNVSFANCSITTVEITHDSKLIKSIANVDHLEGKIKAFNLNADDMNADDINPQP</sequence>
<dbReference type="InterPro" id="IPR013078">
    <property type="entry name" value="His_Pase_superF_clade-1"/>
</dbReference>
<dbReference type="Proteomes" id="UP000037035">
    <property type="component" value="Unassembled WGS sequence"/>
</dbReference>
<evidence type="ECO:0000313" key="5">
    <source>
        <dbReference type="EMBL" id="KNZ55887.1"/>
    </source>
</evidence>
<evidence type="ECO:0000256" key="1">
    <source>
        <dbReference type="ARBA" id="ARBA00022801"/>
    </source>
</evidence>
<organism evidence="5 6">
    <name type="scientific">Puccinia sorghi</name>
    <dbReference type="NCBI Taxonomy" id="27349"/>
    <lineage>
        <taxon>Eukaryota</taxon>
        <taxon>Fungi</taxon>
        <taxon>Dikarya</taxon>
        <taxon>Basidiomycota</taxon>
        <taxon>Pucciniomycotina</taxon>
        <taxon>Pucciniomycetes</taxon>
        <taxon>Pucciniales</taxon>
        <taxon>Pucciniaceae</taxon>
        <taxon>Puccinia</taxon>
    </lineage>
</organism>
<feature type="compositionally biased region" description="Basic and acidic residues" evidence="4">
    <location>
        <begin position="104"/>
        <end position="114"/>
    </location>
</feature>
<dbReference type="Gene3D" id="3.40.50.1240">
    <property type="entry name" value="Phosphoglycerate mutase-like"/>
    <property type="match status" value="1"/>
</dbReference>
<feature type="active site" description="Tele-phosphohistidine intermediate" evidence="2">
    <location>
        <position position="16"/>
    </location>
</feature>
<proteinExistence type="predicted"/>
<dbReference type="GO" id="GO:0043456">
    <property type="term" value="P:regulation of pentose-phosphate shunt"/>
    <property type="evidence" value="ECO:0007669"/>
    <property type="project" value="TreeGrafter"/>
</dbReference>
<dbReference type="GO" id="GO:0045820">
    <property type="term" value="P:negative regulation of glycolytic process"/>
    <property type="evidence" value="ECO:0007669"/>
    <property type="project" value="TreeGrafter"/>
</dbReference>
<dbReference type="AlphaFoldDB" id="A0A0L6V5U3"/>
<dbReference type="OrthoDB" id="354304at2759"/>
<dbReference type="PANTHER" id="PTHR46517">
    <property type="entry name" value="FRUCTOSE-2,6-BISPHOSPHATASE TIGAR"/>
    <property type="match status" value="1"/>
</dbReference>
<protein>
    <recommendedName>
        <fullName evidence="7">Phosphoglycerate mutase</fullName>
    </recommendedName>
</protein>
<gene>
    <name evidence="5" type="ORF">VP01_2553g1</name>
</gene>
<dbReference type="GO" id="GO:0005829">
    <property type="term" value="C:cytosol"/>
    <property type="evidence" value="ECO:0007669"/>
    <property type="project" value="TreeGrafter"/>
</dbReference>
<dbReference type="InterPro" id="IPR051695">
    <property type="entry name" value="Phosphoglycerate_Mutase"/>
</dbReference>
<dbReference type="STRING" id="27349.A0A0L6V5U3"/>
<reference evidence="5 6" key="1">
    <citation type="submission" date="2015-08" db="EMBL/GenBank/DDBJ databases">
        <title>Next Generation Sequencing and Analysis of the Genome of Puccinia sorghi L Schw, the Causal Agent of Maize Common Rust.</title>
        <authorList>
            <person name="Rochi L."/>
            <person name="Burguener G."/>
            <person name="Darino M."/>
            <person name="Turjanski A."/>
            <person name="Kreff E."/>
            <person name="Dieguez M.J."/>
            <person name="Sacco F."/>
        </authorList>
    </citation>
    <scope>NUCLEOTIDE SEQUENCE [LARGE SCALE GENOMIC DNA]</scope>
    <source>
        <strain evidence="5 6">RO10H11247</strain>
    </source>
</reference>
<feature type="region of interest" description="Disordered" evidence="4">
    <location>
        <begin position="104"/>
        <end position="123"/>
    </location>
</feature>
<feature type="binding site" evidence="3">
    <location>
        <begin position="15"/>
        <end position="28"/>
    </location>
    <ligand>
        <name>substrate</name>
    </ligand>
</feature>
<name>A0A0L6V5U3_9BASI</name>
<evidence type="ECO:0000256" key="4">
    <source>
        <dbReference type="SAM" id="MobiDB-lite"/>
    </source>
</evidence>
<accession>A0A0L6V5U3</accession>
<evidence type="ECO:0000256" key="2">
    <source>
        <dbReference type="PIRSR" id="PIRSR613078-1"/>
    </source>
</evidence>
<dbReference type="PANTHER" id="PTHR46517:SF1">
    <property type="entry name" value="FRUCTOSE-2,6-BISPHOSPHATASE TIGAR"/>
    <property type="match status" value="1"/>
</dbReference>